<dbReference type="PANTHER" id="PTHR30388:SF4">
    <property type="entry name" value="MOLYBDENUM COFACTOR INSERTION CHAPERONE PAOD"/>
    <property type="match status" value="1"/>
</dbReference>
<dbReference type="Pfam" id="PF13478">
    <property type="entry name" value="XdhC_C"/>
    <property type="match status" value="1"/>
</dbReference>
<dbReference type="Gene3D" id="3.40.50.720">
    <property type="entry name" value="NAD(P)-binding Rossmann-like Domain"/>
    <property type="match status" value="1"/>
</dbReference>
<dbReference type="RefSeq" id="WP_184940185.1">
    <property type="nucleotide sequence ID" value="NZ_JACHJV010000001.1"/>
</dbReference>
<dbReference type="PANTHER" id="PTHR30388">
    <property type="entry name" value="ALDEHYDE OXIDOREDUCTASE MOLYBDENUM COFACTOR ASSEMBLY PROTEIN"/>
    <property type="match status" value="1"/>
</dbReference>
<dbReference type="InterPro" id="IPR052698">
    <property type="entry name" value="MoCofactor_Util/Proc"/>
</dbReference>
<dbReference type="InterPro" id="IPR027051">
    <property type="entry name" value="XdhC_Rossmann_dom"/>
</dbReference>
<evidence type="ECO:0000259" key="1">
    <source>
        <dbReference type="Pfam" id="PF02625"/>
    </source>
</evidence>
<dbReference type="EMBL" id="JACHJV010000001">
    <property type="protein sequence ID" value="MBB4926670.1"/>
    <property type="molecule type" value="Genomic_DNA"/>
</dbReference>
<organism evidence="3 4">
    <name type="scientific">Kitasatospora kifunensis</name>
    <name type="common">Streptomyces kifunensis</name>
    <dbReference type="NCBI Taxonomy" id="58351"/>
    <lineage>
        <taxon>Bacteria</taxon>
        <taxon>Bacillati</taxon>
        <taxon>Actinomycetota</taxon>
        <taxon>Actinomycetes</taxon>
        <taxon>Kitasatosporales</taxon>
        <taxon>Streptomycetaceae</taxon>
        <taxon>Kitasatospora</taxon>
    </lineage>
</organism>
<dbReference type="AlphaFoldDB" id="A0A7W7VYI0"/>
<accession>A0A7W7VYI0</accession>
<reference evidence="3 4" key="1">
    <citation type="submission" date="2020-08" db="EMBL/GenBank/DDBJ databases">
        <title>Sequencing the genomes of 1000 actinobacteria strains.</title>
        <authorList>
            <person name="Klenk H.-P."/>
        </authorList>
    </citation>
    <scope>NUCLEOTIDE SEQUENCE [LARGE SCALE GENOMIC DNA]</scope>
    <source>
        <strain evidence="3 4">DSM 41654</strain>
    </source>
</reference>
<proteinExistence type="predicted"/>
<evidence type="ECO:0000313" key="3">
    <source>
        <dbReference type="EMBL" id="MBB4926670.1"/>
    </source>
</evidence>
<dbReference type="InterPro" id="IPR003777">
    <property type="entry name" value="XdhC_CoxI"/>
</dbReference>
<sequence length="399" mass="41289">MQDIAEQLQAWHASGRSFAVATVVGVSGSAPRDPGAALAVDADGEAVGSVSGGCVEGAVYELCREAIESGQPVLERFGYSDEDAFAVGLTCGGILDVFVQPVVPGTDAGLDAGVTYIASGTPVALVRVIEGPAGLLGATVAVTGDTHHGTLSPGGPSTTGALERSAVAEARALLDAGRTAKVTLALDGRPCDPTAAGTVTFFVESYVPKPRMLVFGAIDFAAAVVRIGKFLGYRVTVCDARPVFATRRRFPEADEVVVDWPHRYLEAQLAAPDGNSGIDGRTVLCVLTHDAKFDIPLLERALRLPVGFVGAMGSRKTHLDRNAKLREAGLSEAEIARLRSPIGLDLGARTPEETAVAVAAEIVASRRGGGCLPLSAGAGPIHHDLERAEAKSARARRIA</sequence>
<gene>
    <name evidence="3" type="ORF">FHR34_005663</name>
</gene>
<evidence type="ECO:0000259" key="2">
    <source>
        <dbReference type="Pfam" id="PF13478"/>
    </source>
</evidence>
<dbReference type="Pfam" id="PF02625">
    <property type="entry name" value="XdhC_CoxI"/>
    <property type="match status" value="2"/>
</dbReference>
<feature type="domain" description="XdhC Rossmann" evidence="2">
    <location>
        <begin position="212"/>
        <end position="362"/>
    </location>
</feature>
<feature type="domain" description="XdhC- CoxI" evidence="1">
    <location>
        <begin position="117"/>
        <end position="182"/>
    </location>
</feature>
<dbReference type="Proteomes" id="UP000540506">
    <property type="component" value="Unassembled WGS sequence"/>
</dbReference>
<protein>
    <submittedName>
        <fullName evidence="3">Xanthine dehydrogenase accessory factor</fullName>
    </submittedName>
</protein>
<evidence type="ECO:0000313" key="4">
    <source>
        <dbReference type="Proteomes" id="UP000540506"/>
    </source>
</evidence>
<keyword evidence="4" id="KW-1185">Reference proteome</keyword>
<comment type="caution">
    <text evidence="3">The sequence shown here is derived from an EMBL/GenBank/DDBJ whole genome shotgun (WGS) entry which is preliminary data.</text>
</comment>
<feature type="domain" description="XdhC- CoxI" evidence="1">
    <location>
        <begin position="11"/>
        <end position="78"/>
    </location>
</feature>
<name>A0A7W7VYI0_KITKI</name>